<evidence type="ECO:0000256" key="1">
    <source>
        <dbReference type="SAM" id="MobiDB-lite"/>
    </source>
</evidence>
<reference evidence="2" key="1">
    <citation type="journal article" date="2019" name="bioRxiv">
        <title>The Genome of the Zebra Mussel, Dreissena polymorpha: A Resource for Invasive Species Research.</title>
        <authorList>
            <person name="McCartney M.A."/>
            <person name="Auch B."/>
            <person name="Kono T."/>
            <person name="Mallez S."/>
            <person name="Zhang Y."/>
            <person name="Obille A."/>
            <person name="Becker A."/>
            <person name="Abrahante J.E."/>
            <person name="Garbe J."/>
            <person name="Badalamenti J.P."/>
            <person name="Herman A."/>
            <person name="Mangelson H."/>
            <person name="Liachko I."/>
            <person name="Sullivan S."/>
            <person name="Sone E.D."/>
            <person name="Koren S."/>
            <person name="Silverstein K.A.T."/>
            <person name="Beckman K.B."/>
            <person name="Gohl D.M."/>
        </authorList>
    </citation>
    <scope>NUCLEOTIDE SEQUENCE</scope>
    <source>
        <strain evidence="2">Duluth1</strain>
        <tissue evidence="2">Whole animal</tissue>
    </source>
</reference>
<sequence>MTSLIYTVSKERFGLAKKKPEKPAPIISRRQRLIKQTRKELSSVKRQYRKAKEEEKVGLQQFKKHFTRETEHPQQG</sequence>
<dbReference type="Proteomes" id="UP000828390">
    <property type="component" value="Unassembled WGS sequence"/>
</dbReference>
<accession>A0A9D4LQ58</accession>
<reference evidence="2" key="2">
    <citation type="submission" date="2020-11" db="EMBL/GenBank/DDBJ databases">
        <authorList>
            <person name="McCartney M.A."/>
            <person name="Auch B."/>
            <person name="Kono T."/>
            <person name="Mallez S."/>
            <person name="Becker A."/>
            <person name="Gohl D.M."/>
            <person name="Silverstein K.A.T."/>
            <person name="Koren S."/>
            <person name="Bechman K.B."/>
            <person name="Herman A."/>
            <person name="Abrahante J.E."/>
            <person name="Garbe J."/>
        </authorList>
    </citation>
    <scope>NUCLEOTIDE SEQUENCE</scope>
    <source>
        <strain evidence="2">Duluth1</strain>
        <tissue evidence="2">Whole animal</tissue>
    </source>
</reference>
<organism evidence="2 3">
    <name type="scientific">Dreissena polymorpha</name>
    <name type="common">Zebra mussel</name>
    <name type="synonym">Mytilus polymorpha</name>
    <dbReference type="NCBI Taxonomy" id="45954"/>
    <lineage>
        <taxon>Eukaryota</taxon>
        <taxon>Metazoa</taxon>
        <taxon>Spiralia</taxon>
        <taxon>Lophotrochozoa</taxon>
        <taxon>Mollusca</taxon>
        <taxon>Bivalvia</taxon>
        <taxon>Autobranchia</taxon>
        <taxon>Heteroconchia</taxon>
        <taxon>Euheterodonta</taxon>
        <taxon>Imparidentia</taxon>
        <taxon>Neoheterodontei</taxon>
        <taxon>Myida</taxon>
        <taxon>Dreissenoidea</taxon>
        <taxon>Dreissenidae</taxon>
        <taxon>Dreissena</taxon>
    </lineage>
</organism>
<name>A0A9D4LQ58_DREPO</name>
<protein>
    <submittedName>
        <fullName evidence="2">Uncharacterized protein</fullName>
    </submittedName>
</protein>
<evidence type="ECO:0000313" key="2">
    <source>
        <dbReference type="EMBL" id="KAH3861904.1"/>
    </source>
</evidence>
<dbReference type="EMBL" id="JAIWYP010000002">
    <property type="protein sequence ID" value="KAH3861904.1"/>
    <property type="molecule type" value="Genomic_DNA"/>
</dbReference>
<comment type="caution">
    <text evidence="2">The sequence shown here is derived from an EMBL/GenBank/DDBJ whole genome shotgun (WGS) entry which is preliminary data.</text>
</comment>
<dbReference type="AlphaFoldDB" id="A0A9D4LQ58"/>
<keyword evidence="3" id="KW-1185">Reference proteome</keyword>
<proteinExistence type="predicted"/>
<gene>
    <name evidence="2" type="ORF">DPMN_024858</name>
</gene>
<feature type="region of interest" description="Disordered" evidence="1">
    <location>
        <begin position="40"/>
        <end position="76"/>
    </location>
</feature>
<feature type="compositionally biased region" description="Basic and acidic residues" evidence="1">
    <location>
        <begin position="67"/>
        <end position="76"/>
    </location>
</feature>
<evidence type="ECO:0000313" key="3">
    <source>
        <dbReference type="Proteomes" id="UP000828390"/>
    </source>
</evidence>